<dbReference type="STRING" id="387005.A0A183HYS7"/>
<organism evidence="4">
    <name type="scientific">Onchocerca flexuosa</name>
    <dbReference type="NCBI Taxonomy" id="387005"/>
    <lineage>
        <taxon>Eukaryota</taxon>
        <taxon>Metazoa</taxon>
        <taxon>Ecdysozoa</taxon>
        <taxon>Nematoda</taxon>
        <taxon>Chromadorea</taxon>
        <taxon>Rhabditida</taxon>
        <taxon>Spirurina</taxon>
        <taxon>Spiruromorpha</taxon>
        <taxon>Filarioidea</taxon>
        <taxon>Onchocercidae</taxon>
        <taxon>Onchocerca</taxon>
    </lineage>
</organism>
<feature type="region of interest" description="Disordered" evidence="1">
    <location>
        <begin position="1"/>
        <end position="33"/>
    </location>
</feature>
<evidence type="ECO:0000313" key="3">
    <source>
        <dbReference type="Proteomes" id="UP000267606"/>
    </source>
</evidence>
<dbReference type="Proteomes" id="UP000267606">
    <property type="component" value="Unassembled WGS sequence"/>
</dbReference>
<dbReference type="PANTHER" id="PTHR39369">
    <property type="entry name" value="LIN-24 (TWENTY-FOUR) LIKE"/>
    <property type="match status" value="1"/>
</dbReference>
<sequence>MRETKFSGGSDRNEKLISDVMPATDPLNTTNLSGTGSKELVDLEVIVLNWAKQIFDVTKTKAEAKINKKFLQYNINWSHLFNESLEPIYTIGDVDVRNVRQSKDEQSLFKSTFTNTTEREQEYSFKTERSTRSAATVIIEKGVCRGVEMALKLKTPGEVVEANAGFSTELMVMNIGENRIEEELVWGVDSTVRVPPLCETVAELIILEDHQTRLVFFVLQLSLNCLHPICNVLFVSTNKTYSTKLYFYRKFSIESHMSGRIIVTVTNIKDNNSLVTIIEGKVADIIRGITNYSSLGFTIQNDVVSYTMKGTCKFKYGVEQKVKITEHPVRKY</sequence>
<dbReference type="PANTHER" id="PTHR39369:SF6">
    <property type="entry name" value="LIN-24 (TWENTY-FOUR) LIKE"/>
    <property type="match status" value="1"/>
</dbReference>
<dbReference type="WBParaSite" id="OFLC_0001264001-mRNA-1">
    <property type="protein sequence ID" value="OFLC_0001264001-mRNA-1"/>
    <property type="gene ID" value="OFLC_0001264001"/>
</dbReference>
<evidence type="ECO:0000313" key="2">
    <source>
        <dbReference type="EMBL" id="VDP11804.1"/>
    </source>
</evidence>
<name>A0A183HYS7_9BILA</name>
<dbReference type="CDD" id="cd20237">
    <property type="entry name" value="PFM_LIN24-like"/>
    <property type="match status" value="1"/>
</dbReference>
<evidence type="ECO:0000313" key="4">
    <source>
        <dbReference type="WBParaSite" id="OFLC_0001264001-mRNA-1"/>
    </source>
</evidence>
<dbReference type="SUPFAM" id="SSF56973">
    <property type="entry name" value="Aerolisin/ETX pore-forming domain"/>
    <property type="match status" value="1"/>
</dbReference>
<feature type="compositionally biased region" description="Basic and acidic residues" evidence="1">
    <location>
        <begin position="1"/>
        <end position="17"/>
    </location>
</feature>
<gene>
    <name evidence="2" type="ORF">OFLC_LOCUS12639</name>
</gene>
<evidence type="ECO:0000256" key="1">
    <source>
        <dbReference type="SAM" id="MobiDB-lite"/>
    </source>
</evidence>
<keyword evidence="3" id="KW-1185">Reference proteome</keyword>
<proteinExistence type="predicted"/>
<accession>A0A183HYS7</accession>
<dbReference type="Gene3D" id="2.170.15.10">
    <property type="entry name" value="Proaerolysin, chain A, domain 3"/>
    <property type="match status" value="1"/>
</dbReference>
<dbReference type="EMBL" id="UZAJ01039890">
    <property type="protein sequence ID" value="VDP11804.1"/>
    <property type="molecule type" value="Genomic_DNA"/>
</dbReference>
<reference evidence="2 3" key="2">
    <citation type="submission" date="2018-11" db="EMBL/GenBank/DDBJ databases">
        <authorList>
            <consortium name="Pathogen Informatics"/>
        </authorList>
    </citation>
    <scope>NUCLEOTIDE SEQUENCE [LARGE SCALE GENOMIC DNA]</scope>
</reference>
<reference evidence="4" key="1">
    <citation type="submission" date="2016-06" db="UniProtKB">
        <authorList>
            <consortium name="WormBaseParasite"/>
        </authorList>
    </citation>
    <scope>IDENTIFICATION</scope>
</reference>
<protein>
    <submittedName>
        <fullName evidence="4">TMEM132 domain-containing protein</fullName>
    </submittedName>
</protein>
<dbReference type="AlphaFoldDB" id="A0A183HYS7"/>